<protein>
    <submittedName>
        <fullName evidence="1">Uncharacterized protein</fullName>
    </submittedName>
</protein>
<sequence length="40" mass="4506">MIIAITVVTYGSKVREPKGDLHYYCTHALEIGNSKEELLI</sequence>
<evidence type="ECO:0000313" key="1">
    <source>
        <dbReference type="EMBL" id="MBA8919643.1"/>
    </source>
</evidence>
<comment type="caution">
    <text evidence="1">The sequence shown here is derived from an EMBL/GenBank/DDBJ whole genome shotgun (WGS) entry which is preliminary data.</text>
</comment>
<keyword evidence="2" id="KW-1185">Reference proteome</keyword>
<reference evidence="1 2" key="1">
    <citation type="submission" date="2020-08" db="EMBL/GenBank/DDBJ databases">
        <title>Functional genomics of gut bacteria from endangered species of beetles.</title>
        <authorList>
            <person name="Carlos-Shanley C."/>
        </authorList>
    </citation>
    <scope>NUCLEOTIDE SEQUENCE [LARGE SCALE GENOMIC DNA]</scope>
    <source>
        <strain evidence="1 2">S00152</strain>
    </source>
</reference>
<organism evidence="1 2">
    <name type="scientific">Bacillus aerius</name>
    <dbReference type="NCBI Taxonomy" id="293388"/>
    <lineage>
        <taxon>Bacteria</taxon>
        <taxon>Bacillati</taxon>
        <taxon>Bacillota</taxon>
        <taxon>Bacilli</taxon>
        <taxon>Bacillales</taxon>
        <taxon>Bacillaceae</taxon>
        <taxon>Bacillus</taxon>
    </lineage>
</organism>
<name>A0ABR6B687_9BACI</name>
<gene>
    <name evidence="1" type="ORF">HNP39_003399</name>
</gene>
<evidence type="ECO:0000313" key="2">
    <source>
        <dbReference type="Proteomes" id="UP000517315"/>
    </source>
</evidence>
<dbReference type="EMBL" id="JACJIG010000004">
    <property type="protein sequence ID" value="MBA8919643.1"/>
    <property type="molecule type" value="Genomic_DNA"/>
</dbReference>
<proteinExistence type="predicted"/>
<dbReference type="Proteomes" id="UP000517315">
    <property type="component" value="Unassembled WGS sequence"/>
</dbReference>
<accession>A0ABR6B687</accession>